<dbReference type="InterPro" id="IPR001387">
    <property type="entry name" value="Cro/C1-type_HTH"/>
</dbReference>
<dbReference type="Proteomes" id="UP000515489">
    <property type="component" value="Chromosome"/>
</dbReference>
<organism evidence="2 3">
    <name type="scientific">Hymenobacter sediminicola</name>
    <dbReference type="NCBI Taxonomy" id="2761579"/>
    <lineage>
        <taxon>Bacteria</taxon>
        <taxon>Pseudomonadati</taxon>
        <taxon>Bacteroidota</taxon>
        <taxon>Cytophagia</taxon>
        <taxon>Cytophagales</taxon>
        <taxon>Hymenobacteraceae</taxon>
        <taxon>Hymenobacter</taxon>
    </lineage>
</organism>
<feature type="domain" description="HTH cro/C1-type" evidence="1">
    <location>
        <begin position="24"/>
        <end position="79"/>
    </location>
</feature>
<accession>A0A7G7W2W9</accession>
<dbReference type="SUPFAM" id="SSF47413">
    <property type="entry name" value="lambda repressor-like DNA-binding domains"/>
    <property type="match status" value="1"/>
</dbReference>
<dbReference type="PROSITE" id="PS50943">
    <property type="entry name" value="HTH_CROC1"/>
    <property type="match status" value="1"/>
</dbReference>
<gene>
    <name evidence="2" type="ORF">H4317_10965</name>
</gene>
<evidence type="ECO:0000313" key="3">
    <source>
        <dbReference type="Proteomes" id="UP000515489"/>
    </source>
</evidence>
<dbReference type="RefSeq" id="WP_185886609.1">
    <property type="nucleotide sequence ID" value="NZ_CP060202.1"/>
</dbReference>
<dbReference type="InterPro" id="IPR010982">
    <property type="entry name" value="Lambda_DNA-bd_dom_sf"/>
</dbReference>
<dbReference type="GO" id="GO:0003677">
    <property type="term" value="F:DNA binding"/>
    <property type="evidence" value="ECO:0007669"/>
    <property type="project" value="InterPro"/>
</dbReference>
<sequence length="142" mass="15636">MPRPGLKPPEGPPAPGVEGVGRRIALIRQRFDLSMERTADMVEASAQAISDLENGKSRYPKADLLARFSLKLGVRLDWLILGQEPMLHRDENITRRQQIAAEASHSAEQVQAALDKLQPILLELQGCVGFVPAHVLEEKPTA</sequence>
<dbReference type="Pfam" id="PF12844">
    <property type="entry name" value="HTH_19"/>
    <property type="match status" value="1"/>
</dbReference>
<dbReference type="KEGG" id="hsk:H4317_10965"/>
<dbReference type="CDD" id="cd00093">
    <property type="entry name" value="HTH_XRE"/>
    <property type="match status" value="1"/>
</dbReference>
<proteinExistence type="predicted"/>
<dbReference type="SMART" id="SM00530">
    <property type="entry name" value="HTH_XRE"/>
    <property type="match status" value="1"/>
</dbReference>
<dbReference type="AlphaFoldDB" id="A0A7G7W2W9"/>
<name>A0A7G7W2W9_9BACT</name>
<keyword evidence="3" id="KW-1185">Reference proteome</keyword>
<evidence type="ECO:0000313" key="2">
    <source>
        <dbReference type="EMBL" id="QNH60712.1"/>
    </source>
</evidence>
<dbReference type="Gene3D" id="1.10.260.40">
    <property type="entry name" value="lambda repressor-like DNA-binding domains"/>
    <property type="match status" value="1"/>
</dbReference>
<evidence type="ECO:0000259" key="1">
    <source>
        <dbReference type="PROSITE" id="PS50943"/>
    </source>
</evidence>
<reference evidence="2 3" key="1">
    <citation type="submission" date="2020-08" db="EMBL/GenBank/DDBJ databases">
        <title>Hymenobacter sp. S2-20-2 genome sequencing.</title>
        <authorList>
            <person name="Jin L."/>
        </authorList>
    </citation>
    <scope>NUCLEOTIDE SEQUENCE [LARGE SCALE GENOMIC DNA]</scope>
    <source>
        <strain evidence="2 3">S2-20-2</strain>
    </source>
</reference>
<protein>
    <submittedName>
        <fullName evidence="2">Helix-turn-helix transcriptional regulator</fullName>
    </submittedName>
</protein>
<dbReference type="EMBL" id="CP060202">
    <property type="protein sequence ID" value="QNH60712.1"/>
    <property type="molecule type" value="Genomic_DNA"/>
</dbReference>